<dbReference type="GO" id="GO:0006564">
    <property type="term" value="P:L-serine biosynthetic process"/>
    <property type="evidence" value="ECO:0007669"/>
    <property type="project" value="UniProtKB-ARBA"/>
</dbReference>
<dbReference type="OrthoDB" id="1621027at2759"/>
<evidence type="ECO:0000313" key="15">
    <source>
        <dbReference type="Proteomes" id="UP000305647"/>
    </source>
</evidence>
<dbReference type="FunFam" id="3.40.50.720:FF:000041">
    <property type="entry name" value="D-3-phosphoglycerate dehydrogenase"/>
    <property type="match status" value="1"/>
</dbReference>
<dbReference type="GO" id="GO:0004617">
    <property type="term" value="F:phosphoglycerate dehydrogenase activity"/>
    <property type="evidence" value="ECO:0007669"/>
    <property type="project" value="UniProtKB-ARBA"/>
</dbReference>
<comment type="caution">
    <text evidence="10">The sequence shown here is derived from an EMBL/GenBank/DDBJ whole genome shotgun (WGS) entry which is preliminary data.</text>
</comment>
<evidence type="ECO:0000256" key="3">
    <source>
        <dbReference type="ARBA" id="ARBA00023027"/>
    </source>
</evidence>
<evidence type="ECO:0000256" key="5">
    <source>
        <dbReference type="RuleBase" id="RU003719"/>
    </source>
</evidence>
<dbReference type="PROSITE" id="PS00065">
    <property type="entry name" value="D_2_HYDROXYACID_DH_1"/>
    <property type="match status" value="1"/>
</dbReference>
<dbReference type="AlphaFoldDB" id="A0A4T0MN90"/>
<dbReference type="EMBL" id="SPRV01000009">
    <property type="protein sequence ID" value="TIC69674.1"/>
    <property type="molecule type" value="Genomic_DNA"/>
</dbReference>
<keyword evidence="2 5" id="KW-0560">Oxidoreductase</keyword>
<dbReference type="Pfam" id="PF00389">
    <property type="entry name" value="2-Hacid_dh"/>
    <property type="match status" value="1"/>
</dbReference>
<dbReference type="Gene3D" id="3.40.50.720">
    <property type="entry name" value="NAD(P)-binding Rossmann-like Domain"/>
    <property type="match status" value="2"/>
</dbReference>
<dbReference type="EMBL" id="SPRH01000044">
    <property type="protein sequence ID" value="TIB97773.1"/>
    <property type="molecule type" value="Genomic_DNA"/>
</dbReference>
<evidence type="ECO:0000313" key="11">
    <source>
        <dbReference type="EMBL" id="TIC62722.1"/>
    </source>
</evidence>
<dbReference type="Proteomes" id="UP000309601">
    <property type="component" value="Unassembled WGS sequence"/>
</dbReference>
<dbReference type="InterPro" id="IPR050418">
    <property type="entry name" value="D-iso_2-hydroxyacid_DH_PdxB"/>
</dbReference>
<dbReference type="Proteomes" id="UP000305362">
    <property type="component" value="Unassembled WGS sequence"/>
</dbReference>
<reference evidence="14 15" key="1">
    <citation type="submission" date="2019-03" db="EMBL/GenBank/DDBJ databases">
        <title>Sequencing 25 genomes of Wallemia mellicola.</title>
        <authorList>
            <person name="Gostincar C."/>
        </authorList>
    </citation>
    <scope>NUCLEOTIDE SEQUENCE [LARGE SCALE GENOMIC DNA]</scope>
    <source>
        <strain evidence="9 16">EXF-1262</strain>
        <strain evidence="11 17">EXF-1274</strain>
        <strain evidence="13 14">EXF-1277</strain>
        <strain evidence="8 18">EXF-6152</strain>
        <strain evidence="12 19">EXF-757</strain>
        <strain evidence="10 15">EXF-8738</strain>
    </source>
</reference>
<feature type="domain" description="D-isomer specific 2-hydroxyacid dehydrogenase catalytic" evidence="6">
    <location>
        <begin position="63"/>
        <end position="382"/>
    </location>
</feature>
<dbReference type="GO" id="GO:0047545">
    <property type="term" value="F:(S)-2-hydroxyglutarate dehydrogenase activity"/>
    <property type="evidence" value="ECO:0007669"/>
    <property type="project" value="UniProtKB-ARBA"/>
</dbReference>
<comment type="similarity">
    <text evidence="1 5">Belongs to the D-isomer specific 2-hydroxyacid dehydrogenase family.</text>
</comment>
<dbReference type="CDD" id="cd12176">
    <property type="entry name" value="PGDH_3"/>
    <property type="match status" value="1"/>
</dbReference>
<comment type="pathway">
    <text evidence="4">Amino-acid biosynthesis.</text>
</comment>
<evidence type="ECO:0000259" key="6">
    <source>
        <dbReference type="Pfam" id="PF00389"/>
    </source>
</evidence>
<evidence type="ECO:0000313" key="19">
    <source>
        <dbReference type="Proteomes" id="UP000310708"/>
    </source>
</evidence>
<evidence type="ECO:0008006" key="20">
    <source>
        <dbReference type="Google" id="ProtNLM"/>
    </source>
</evidence>
<dbReference type="EMBL" id="SPRO01000017">
    <property type="protein sequence ID" value="TIC30737.1"/>
    <property type="molecule type" value="Genomic_DNA"/>
</dbReference>
<gene>
    <name evidence="12" type="ORF">E3Q01_01570</name>
    <name evidence="11" type="ORF">E3Q02_03347</name>
    <name evidence="13" type="ORF">E3Q03_01266</name>
    <name evidence="10" type="ORF">E3Q10_02014</name>
    <name evidence="9" type="ORF">E3Q17_03280</name>
    <name evidence="8" type="ORF">E3Q22_01891</name>
</gene>
<proteinExistence type="inferred from homology"/>
<dbReference type="Proteomes" id="UP000310708">
    <property type="component" value="Unassembled WGS sequence"/>
</dbReference>
<dbReference type="Proteomes" id="UP000307169">
    <property type="component" value="Unassembled WGS sequence"/>
</dbReference>
<protein>
    <recommendedName>
        <fullName evidence="20">Phosphoglycerate dehydrogenase</fullName>
    </recommendedName>
</protein>
<dbReference type="GO" id="GO:0051287">
    <property type="term" value="F:NAD binding"/>
    <property type="evidence" value="ECO:0007669"/>
    <property type="project" value="InterPro"/>
</dbReference>
<dbReference type="PANTHER" id="PTHR43761">
    <property type="entry name" value="D-ISOMER SPECIFIC 2-HYDROXYACID DEHYDROGENASE FAMILY PROTEIN (AFU_ORTHOLOGUE AFUA_1G13630)"/>
    <property type="match status" value="1"/>
</dbReference>
<organism evidence="10 15">
    <name type="scientific">Wallemia mellicola</name>
    <dbReference type="NCBI Taxonomy" id="1708541"/>
    <lineage>
        <taxon>Eukaryota</taxon>
        <taxon>Fungi</taxon>
        <taxon>Dikarya</taxon>
        <taxon>Basidiomycota</taxon>
        <taxon>Wallemiomycotina</taxon>
        <taxon>Wallemiomycetes</taxon>
        <taxon>Wallemiales</taxon>
        <taxon>Wallemiaceae</taxon>
        <taxon>Wallemia</taxon>
    </lineage>
</organism>
<evidence type="ECO:0000313" key="17">
    <source>
        <dbReference type="Proteomes" id="UP000309601"/>
    </source>
</evidence>
<dbReference type="OMA" id="SKGCWEV"/>
<dbReference type="PROSITE" id="PS00671">
    <property type="entry name" value="D_2_HYDROXYACID_DH_3"/>
    <property type="match status" value="1"/>
</dbReference>
<dbReference type="SUPFAM" id="SSF51735">
    <property type="entry name" value="NAD(P)-binding Rossmann-fold domains"/>
    <property type="match status" value="1"/>
</dbReference>
<dbReference type="SUPFAM" id="SSF55021">
    <property type="entry name" value="ACT-like"/>
    <property type="match status" value="1"/>
</dbReference>
<sequence>MTNFIPIPTPRSSSPHDAVRASEVDIASSASPKALVNRNILAAALEQFKPKSDQPFKTEQLRILLLENVSQGAATQLREAGFHVDHFAKAWSEEELLAGIGQYHAIGIRSKTKLTSKVIKAASKLLVIGCFCIGTNQVDLSAAANSGICVFNSPYANSRSVAELVISEVIALSRQYVDRSNELKQGTWNKVSSGCWEIRGKILGIVGYGHIGSQLSVLAEAMGMSVLYYDVLPIMPLGQARQVDTLEQLLSSSDFVTLHVPELPETKNMIGAKELSQMRKGAYLLNNARGSVVDLGALADALTSKHLAGAAVDVFPAEPKGNGANLFTAELGPFAEKLRQCPNLILTPHIGGSTEEAQRMIGIEVGTSLFKYLSYGTSINAVQFPEVDLRIPAKPKEGENRQARILHVHKDEPGVLKEINAILSDENTGHFNVSKQYSDSRDGIAYLMADVTDVSEADIGSIFDRISSTKQNILTRILH</sequence>
<dbReference type="NCBIfam" id="NF008759">
    <property type="entry name" value="PRK11790.1"/>
    <property type="match status" value="1"/>
</dbReference>
<dbReference type="SUPFAM" id="SSF52283">
    <property type="entry name" value="Formate/glycerate dehydrogenase catalytic domain-like"/>
    <property type="match status" value="1"/>
</dbReference>
<evidence type="ECO:0000256" key="2">
    <source>
        <dbReference type="ARBA" id="ARBA00023002"/>
    </source>
</evidence>
<dbReference type="InterPro" id="IPR006140">
    <property type="entry name" value="D-isomer_DH_NAD-bd"/>
</dbReference>
<evidence type="ECO:0000313" key="9">
    <source>
        <dbReference type="EMBL" id="TIB97773.1"/>
    </source>
</evidence>
<dbReference type="Gene3D" id="3.30.70.260">
    <property type="match status" value="1"/>
</dbReference>
<evidence type="ECO:0000256" key="4">
    <source>
        <dbReference type="ARBA" id="ARBA00029440"/>
    </source>
</evidence>
<dbReference type="InterPro" id="IPR006139">
    <property type="entry name" value="D-isomer_2_OHA_DH_cat_dom"/>
</dbReference>
<evidence type="ECO:0000313" key="10">
    <source>
        <dbReference type="EMBL" id="TIC30737.1"/>
    </source>
</evidence>
<accession>A0A4T0MN90</accession>
<evidence type="ECO:0000313" key="8">
    <source>
        <dbReference type="EMBL" id="TIB80400.1"/>
    </source>
</evidence>
<dbReference type="EMBL" id="SPRW01000043">
    <property type="protein sequence ID" value="TIC62722.1"/>
    <property type="molecule type" value="Genomic_DNA"/>
</dbReference>
<evidence type="ECO:0000259" key="7">
    <source>
        <dbReference type="Pfam" id="PF02826"/>
    </source>
</evidence>
<dbReference type="Proteomes" id="UP000305647">
    <property type="component" value="Unassembled WGS sequence"/>
</dbReference>
<evidence type="ECO:0000313" key="16">
    <source>
        <dbReference type="Proteomes" id="UP000307169"/>
    </source>
</evidence>
<dbReference type="EMBL" id="SPRX01000015">
    <property type="protein sequence ID" value="TIC66731.1"/>
    <property type="molecule type" value="Genomic_DNA"/>
</dbReference>
<dbReference type="Proteomes" id="UP000310685">
    <property type="component" value="Unassembled WGS sequence"/>
</dbReference>
<evidence type="ECO:0000313" key="14">
    <source>
        <dbReference type="Proteomes" id="UP000305362"/>
    </source>
</evidence>
<dbReference type="PANTHER" id="PTHR43761:SF1">
    <property type="entry name" value="D-ISOMER SPECIFIC 2-HYDROXYACID DEHYDROGENASE CATALYTIC DOMAIN-CONTAINING PROTEIN-RELATED"/>
    <property type="match status" value="1"/>
</dbReference>
<evidence type="ECO:0000313" key="12">
    <source>
        <dbReference type="EMBL" id="TIC66731.1"/>
    </source>
</evidence>
<dbReference type="PROSITE" id="PS00670">
    <property type="entry name" value="D_2_HYDROXYACID_DH_2"/>
    <property type="match status" value="1"/>
</dbReference>
<evidence type="ECO:0000313" key="13">
    <source>
        <dbReference type="EMBL" id="TIC69674.1"/>
    </source>
</evidence>
<dbReference type="InterPro" id="IPR029752">
    <property type="entry name" value="D-isomer_DH_CS1"/>
</dbReference>
<dbReference type="InterPro" id="IPR029753">
    <property type="entry name" value="D-isomer_DH_CS"/>
</dbReference>
<dbReference type="EMBL" id="SPRC01000016">
    <property type="protein sequence ID" value="TIB80400.1"/>
    <property type="molecule type" value="Genomic_DNA"/>
</dbReference>
<evidence type="ECO:0000256" key="1">
    <source>
        <dbReference type="ARBA" id="ARBA00005854"/>
    </source>
</evidence>
<name>A0A4T0MN90_9BASI</name>
<evidence type="ECO:0000313" key="18">
    <source>
        <dbReference type="Proteomes" id="UP000310685"/>
    </source>
</evidence>
<dbReference type="Pfam" id="PF02826">
    <property type="entry name" value="2-Hacid_dh_C"/>
    <property type="match status" value="1"/>
</dbReference>
<dbReference type="InterPro" id="IPR045865">
    <property type="entry name" value="ACT-like_dom_sf"/>
</dbReference>
<dbReference type="InterPro" id="IPR036291">
    <property type="entry name" value="NAD(P)-bd_dom_sf"/>
</dbReference>
<keyword evidence="3" id="KW-0520">NAD</keyword>
<feature type="domain" description="D-isomer specific 2-hydroxyacid dehydrogenase NAD-binding" evidence="7">
    <location>
        <begin position="168"/>
        <end position="351"/>
    </location>
</feature>